<feature type="transmembrane region" description="Helical" evidence="1">
    <location>
        <begin position="332"/>
        <end position="355"/>
    </location>
</feature>
<protein>
    <recommendedName>
        <fullName evidence="4">DUF4173 domain-containing protein</fullName>
    </recommendedName>
</protein>
<evidence type="ECO:0000313" key="3">
    <source>
        <dbReference type="Proteomes" id="UP000032483"/>
    </source>
</evidence>
<feature type="transmembrane region" description="Helical" evidence="1">
    <location>
        <begin position="126"/>
        <end position="153"/>
    </location>
</feature>
<feature type="transmembrane region" description="Helical" evidence="1">
    <location>
        <begin position="468"/>
        <end position="490"/>
    </location>
</feature>
<evidence type="ECO:0000256" key="1">
    <source>
        <dbReference type="SAM" id="Phobius"/>
    </source>
</evidence>
<dbReference type="GeneID" id="42856761"/>
<accession>A0A0D8IZ26</accession>
<sequence>MEQEKKTAGMPCPPCKSAPFSRAVKPAAQENAVQEAAAPLGAPGQYGGSAVGRTEKTPGFTGVDAAFACGFLAVGWLFWELQLWSGWRWFGNAGTGTALFTALFAGAVLAYVYLAKLRPPRESWFWLAVLLCLGLGYALPYGGGLLGAVHYGALLFTAEYWTLSATGRLLKSGKTSNWLPLDVLNALFVLPWGNFMRLPAAFVFGLKGLGRRVRAARSEPGERSRGKRLLGVLGGVALALLCLCFVLPLLMAADDGFASLLSGFVGRLAAWFSGWRDSWTEFVVKVFFALPTALYLYGLVYGAVRGRRACVYDKKEVCAVQRGLRFAPRSTVLTALFVLCAVYLLFISMQAKYLFGAFWGALPEGFSYSEYARQGFFELCRVAAINIVILLAANVMSRAQAAENCLLRVCNTALSALTLLLLATAAAKMALYIAAYGLTVKRVLASVFLVWMACVFVCVILRQFRTVALVRVAVFLGAVLFALLCVLPVGDGISTYNAARVQAGTLDPDVMEQELRPLV</sequence>
<feature type="transmembrane region" description="Helical" evidence="1">
    <location>
        <begin position="375"/>
        <end position="393"/>
    </location>
</feature>
<keyword evidence="3" id="KW-1185">Reference proteome</keyword>
<dbReference type="Proteomes" id="UP000032483">
    <property type="component" value="Unassembled WGS sequence"/>
</dbReference>
<dbReference type="RefSeq" id="WP_050005331.1">
    <property type="nucleotide sequence ID" value="NZ_CAUBPW010000006.1"/>
</dbReference>
<keyword evidence="1" id="KW-1133">Transmembrane helix</keyword>
<dbReference type="PATRIC" id="fig|1550024.3.peg.2091"/>
<proteinExistence type="predicted"/>
<name>A0A0D8IZ26_9FIRM</name>
<feature type="transmembrane region" description="Helical" evidence="1">
    <location>
        <begin position="282"/>
        <end position="304"/>
    </location>
</feature>
<feature type="transmembrane region" description="Helical" evidence="1">
    <location>
        <begin position="229"/>
        <end position="251"/>
    </location>
</feature>
<feature type="transmembrane region" description="Helical" evidence="1">
    <location>
        <begin position="414"/>
        <end position="437"/>
    </location>
</feature>
<reference evidence="2" key="1">
    <citation type="submission" date="2015-02" db="EMBL/GenBank/DDBJ databases">
        <title>A novel member of the family Ruminococcaceae isolated from human feces.</title>
        <authorList>
            <person name="Shkoporov A.N."/>
            <person name="Chaplin A.V."/>
            <person name="Motuzova O.V."/>
            <person name="Kafarskaia L.I."/>
            <person name="Khokhlova E.V."/>
            <person name="Efimov B.A."/>
        </authorList>
    </citation>
    <scope>NUCLEOTIDE SEQUENCE [LARGE SCALE GENOMIC DNA]</scope>
    <source>
        <strain evidence="2">585-1</strain>
    </source>
</reference>
<dbReference type="AlphaFoldDB" id="A0A0D8IZ26"/>
<dbReference type="InterPro" id="IPR025291">
    <property type="entry name" value="DUF4153"/>
</dbReference>
<keyword evidence="1" id="KW-0472">Membrane</keyword>
<feature type="transmembrane region" description="Helical" evidence="1">
    <location>
        <begin position="59"/>
        <end position="79"/>
    </location>
</feature>
<evidence type="ECO:0008006" key="4">
    <source>
        <dbReference type="Google" id="ProtNLM"/>
    </source>
</evidence>
<feature type="transmembrane region" description="Helical" evidence="1">
    <location>
        <begin position="186"/>
        <end position="209"/>
    </location>
</feature>
<evidence type="ECO:0000313" key="2">
    <source>
        <dbReference type="EMBL" id="KJF39927.1"/>
    </source>
</evidence>
<feature type="transmembrane region" description="Helical" evidence="1">
    <location>
        <begin position="91"/>
        <end position="114"/>
    </location>
</feature>
<dbReference type="EMBL" id="JXXK01000011">
    <property type="protein sequence ID" value="KJF39927.1"/>
    <property type="molecule type" value="Genomic_DNA"/>
</dbReference>
<gene>
    <name evidence="2" type="ORF">TQ39_09200</name>
</gene>
<comment type="caution">
    <text evidence="2">The sequence shown here is derived from an EMBL/GenBank/DDBJ whole genome shotgun (WGS) entry which is preliminary data.</text>
</comment>
<organism evidence="2 3">
    <name type="scientific">Ruthenibacterium lactatiformans</name>
    <dbReference type="NCBI Taxonomy" id="1550024"/>
    <lineage>
        <taxon>Bacteria</taxon>
        <taxon>Bacillati</taxon>
        <taxon>Bacillota</taxon>
        <taxon>Clostridia</taxon>
        <taxon>Eubacteriales</taxon>
        <taxon>Oscillospiraceae</taxon>
        <taxon>Ruthenibacterium</taxon>
    </lineage>
</organism>
<keyword evidence="1" id="KW-0812">Transmembrane</keyword>
<dbReference type="Pfam" id="PF13687">
    <property type="entry name" value="DUF4153"/>
    <property type="match status" value="1"/>
</dbReference>
<feature type="transmembrane region" description="Helical" evidence="1">
    <location>
        <begin position="443"/>
        <end position="461"/>
    </location>
</feature>